<evidence type="ECO:0000256" key="1">
    <source>
        <dbReference type="ARBA" id="ARBA00022729"/>
    </source>
</evidence>
<dbReference type="SUPFAM" id="SSF53822">
    <property type="entry name" value="Periplasmic binding protein-like I"/>
    <property type="match status" value="2"/>
</dbReference>
<dbReference type="EMBL" id="CAEZTC010000186">
    <property type="protein sequence ID" value="CAB4568952.1"/>
    <property type="molecule type" value="Genomic_DNA"/>
</dbReference>
<dbReference type="Gene3D" id="3.40.50.2300">
    <property type="match status" value="3"/>
</dbReference>
<dbReference type="AlphaFoldDB" id="A0A6J6KKX8"/>
<dbReference type="PANTHER" id="PTHR30483">
    <property type="entry name" value="LEUCINE-SPECIFIC-BINDING PROTEIN"/>
    <property type="match status" value="1"/>
</dbReference>
<dbReference type="Pfam" id="PF13458">
    <property type="entry name" value="Peripla_BP_6"/>
    <property type="match status" value="1"/>
</dbReference>
<dbReference type="InterPro" id="IPR028081">
    <property type="entry name" value="Leu-bd"/>
</dbReference>
<reference evidence="4" key="1">
    <citation type="submission" date="2020-05" db="EMBL/GenBank/DDBJ databases">
        <authorList>
            <person name="Chiriac C."/>
            <person name="Salcher M."/>
            <person name="Ghai R."/>
            <person name="Kavagutti S V."/>
        </authorList>
    </citation>
    <scope>NUCLEOTIDE SEQUENCE</scope>
</reference>
<organism evidence="4">
    <name type="scientific">freshwater metagenome</name>
    <dbReference type="NCBI Taxonomy" id="449393"/>
    <lineage>
        <taxon>unclassified sequences</taxon>
        <taxon>metagenomes</taxon>
        <taxon>ecological metagenomes</taxon>
    </lineage>
</organism>
<evidence type="ECO:0000313" key="3">
    <source>
        <dbReference type="EMBL" id="CAB4568952.1"/>
    </source>
</evidence>
<dbReference type="PROSITE" id="PS51257">
    <property type="entry name" value="PROKAR_LIPOPROTEIN"/>
    <property type="match status" value="1"/>
</dbReference>
<dbReference type="InterPro" id="IPR028082">
    <property type="entry name" value="Peripla_BP_I"/>
</dbReference>
<proteinExistence type="predicted"/>
<protein>
    <submittedName>
        <fullName evidence="4">Unannotated protein</fullName>
    </submittedName>
</protein>
<gene>
    <name evidence="3" type="ORF">UFOPK1572_01255</name>
    <name evidence="4" type="ORF">UFOPK2169_00675</name>
</gene>
<feature type="domain" description="Leucine-binding protein" evidence="2">
    <location>
        <begin position="192"/>
        <end position="419"/>
    </location>
</feature>
<keyword evidence="1" id="KW-0732">Signal</keyword>
<dbReference type="PANTHER" id="PTHR30483:SF6">
    <property type="entry name" value="PERIPLASMIC BINDING PROTEIN OF ABC TRANSPORTER FOR NATURAL AMINO ACIDS"/>
    <property type="match status" value="1"/>
</dbReference>
<dbReference type="EMBL" id="CAEZWE010000021">
    <property type="protein sequence ID" value="CAB4649648.1"/>
    <property type="molecule type" value="Genomic_DNA"/>
</dbReference>
<name>A0A6J6KKX8_9ZZZZ</name>
<dbReference type="InterPro" id="IPR051010">
    <property type="entry name" value="BCAA_transport"/>
</dbReference>
<dbReference type="CDD" id="cd06346">
    <property type="entry name" value="PBP1_ABC_ligand_binding-like"/>
    <property type="match status" value="1"/>
</dbReference>
<sequence length="433" mass="44001">MQKLTGRRIAALAVSLSLVAAACGGSDDSGEAPASGGELAGMKGTLPLVALSDEFKGRLLEIDPALEDYSYAAETYDAVVVIALAVEVAKTDGIEFASEINGVTRGGEKCTDYAGCLELVKAGTDIDYDGVSGPLEFSGNGEPTQASYGVQVFGEDNRIDDSKTTFVEAAAPADADVDQVPVVGTRAGDGELKIGSILPQTGSLAFLGPPEFAGFDLAIADINAAGGALGKDVVGIKGDSGDTTTDTASKTVDAQLSQNVDAIIGAASSGVSLTVIDKITAAGVVQFSPANTSKRLSTYDDKGLYFRAAPSDILQGAVLADVIASDGASKVAIIARNDAYGTGLAEDLKKSLEAAGVEVVIEKIYDEKATAFDAEVDAIKAAGPDAIAIIGFDETSKILATMVEKGVGPQDVKVYGCDGNMGNALGENFTAGK</sequence>
<accession>A0A6J6KKX8</accession>
<evidence type="ECO:0000259" key="2">
    <source>
        <dbReference type="Pfam" id="PF13458"/>
    </source>
</evidence>
<evidence type="ECO:0000313" key="4">
    <source>
        <dbReference type="EMBL" id="CAB4649648.1"/>
    </source>
</evidence>